<dbReference type="GO" id="GO:0004074">
    <property type="term" value="F:biliverdin reductase [NAD(P)H] activity"/>
    <property type="evidence" value="ECO:0007669"/>
    <property type="project" value="TreeGrafter"/>
</dbReference>
<comment type="similarity">
    <text evidence="1">Belongs to the avfA family.</text>
</comment>
<dbReference type="STRING" id="1073089.A0A1L9S3V5"/>
<dbReference type="InterPro" id="IPR036291">
    <property type="entry name" value="NAD(P)-bd_dom_sf"/>
</dbReference>
<dbReference type="RefSeq" id="XP_040695516.1">
    <property type="nucleotide sequence ID" value="XM_040830204.1"/>
</dbReference>
<evidence type="ECO:0000313" key="4">
    <source>
        <dbReference type="Proteomes" id="UP000184383"/>
    </source>
</evidence>
<dbReference type="OrthoDB" id="63935at2759"/>
<evidence type="ECO:0000256" key="1">
    <source>
        <dbReference type="ARBA" id="ARBA00038376"/>
    </source>
</evidence>
<dbReference type="EMBL" id="KV878209">
    <property type="protein sequence ID" value="OJJ41840.1"/>
    <property type="molecule type" value="Genomic_DNA"/>
</dbReference>
<dbReference type="Proteomes" id="UP000184383">
    <property type="component" value="Unassembled WGS sequence"/>
</dbReference>
<proteinExistence type="inferred from homology"/>
<sequence length="271" mass="29421">MSEITKTIAFFGATGGCTNACLAHLLKSDTNLHAVALARTPSKLLTQLHNQGITQETLDTRLRIIQGDATDTEAVKSTLVLQDTTTSEKRQLKLVNTIIVGIGGTPTLQKKSLIPRFTLDNPHITEEFTRALLHALSEVVPFAPERPLLGVISTTGLTAGTNAPRDVPCVFKPMYNTLLAVPHEDKEKMERMLDEESADVLRGLVIVRPSLLVGDQDITTGKGWKTLRVGVEKDPAVGYTISRADVGEWIFEEIVKGGGGKWIGEKVTLTS</sequence>
<dbReference type="GeneID" id="63746052"/>
<evidence type="ECO:0000259" key="2">
    <source>
        <dbReference type="Pfam" id="PF13460"/>
    </source>
</evidence>
<gene>
    <name evidence="3" type="ORF">ASPWEDRAFT_167836</name>
</gene>
<accession>A0A1L9S3V5</accession>
<feature type="domain" description="NAD(P)-binding" evidence="2">
    <location>
        <begin position="12"/>
        <end position="252"/>
    </location>
</feature>
<organism evidence="3 4">
    <name type="scientific">Aspergillus wentii DTO 134E9</name>
    <dbReference type="NCBI Taxonomy" id="1073089"/>
    <lineage>
        <taxon>Eukaryota</taxon>
        <taxon>Fungi</taxon>
        <taxon>Dikarya</taxon>
        <taxon>Ascomycota</taxon>
        <taxon>Pezizomycotina</taxon>
        <taxon>Eurotiomycetes</taxon>
        <taxon>Eurotiomycetidae</taxon>
        <taxon>Eurotiales</taxon>
        <taxon>Aspergillaceae</taxon>
        <taxon>Aspergillus</taxon>
        <taxon>Aspergillus subgen. Cremei</taxon>
    </lineage>
</organism>
<dbReference type="SUPFAM" id="SSF51735">
    <property type="entry name" value="NAD(P)-binding Rossmann-fold domains"/>
    <property type="match status" value="1"/>
</dbReference>
<dbReference type="PROSITE" id="PS51257">
    <property type="entry name" value="PROKAR_LIPOPROTEIN"/>
    <property type="match status" value="1"/>
</dbReference>
<dbReference type="Gene3D" id="3.40.50.720">
    <property type="entry name" value="NAD(P)-binding Rossmann-like Domain"/>
    <property type="match status" value="1"/>
</dbReference>
<keyword evidence="4" id="KW-1185">Reference proteome</keyword>
<dbReference type="Pfam" id="PF13460">
    <property type="entry name" value="NAD_binding_10"/>
    <property type="match status" value="1"/>
</dbReference>
<protein>
    <recommendedName>
        <fullName evidence="2">NAD(P)-binding domain-containing protein</fullName>
    </recommendedName>
</protein>
<name>A0A1L9S3V5_ASPWE</name>
<dbReference type="PANTHER" id="PTHR43355:SF2">
    <property type="entry name" value="FLAVIN REDUCTASE (NADPH)"/>
    <property type="match status" value="1"/>
</dbReference>
<evidence type="ECO:0000313" key="3">
    <source>
        <dbReference type="EMBL" id="OJJ41840.1"/>
    </source>
</evidence>
<dbReference type="InterPro" id="IPR016040">
    <property type="entry name" value="NAD(P)-bd_dom"/>
</dbReference>
<dbReference type="VEuPathDB" id="FungiDB:ASPWEDRAFT_167836"/>
<dbReference type="InterPro" id="IPR051606">
    <property type="entry name" value="Polyketide_Oxido-like"/>
</dbReference>
<dbReference type="PANTHER" id="PTHR43355">
    <property type="entry name" value="FLAVIN REDUCTASE (NADPH)"/>
    <property type="match status" value="1"/>
</dbReference>
<reference evidence="4" key="1">
    <citation type="journal article" date="2017" name="Genome Biol.">
        <title>Comparative genomics reveals high biological diversity and specific adaptations in the industrially and medically important fungal genus Aspergillus.</title>
        <authorList>
            <person name="de Vries R.P."/>
            <person name="Riley R."/>
            <person name="Wiebenga A."/>
            <person name="Aguilar-Osorio G."/>
            <person name="Amillis S."/>
            <person name="Uchima C.A."/>
            <person name="Anderluh G."/>
            <person name="Asadollahi M."/>
            <person name="Askin M."/>
            <person name="Barry K."/>
            <person name="Battaglia E."/>
            <person name="Bayram O."/>
            <person name="Benocci T."/>
            <person name="Braus-Stromeyer S.A."/>
            <person name="Caldana C."/>
            <person name="Canovas D."/>
            <person name="Cerqueira G.C."/>
            <person name="Chen F."/>
            <person name="Chen W."/>
            <person name="Choi C."/>
            <person name="Clum A."/>
            <person name="Dos Santos R.A."/>
            <person name="Damasio A.R."/>
            <person name="Diallinas G."/>
            <person name="Emri T."/>
            <person name="Fekete E."/>
            <person name="Flipphi M."/>
            <person name="Freyberg S."/>
            <person name="Gallo A."/>
            <person name="Gournas C."/>
            <person name="Habgood R."/>
            <person name="Hainaut M."/>
            <person name="Harispe M.L."/>
            <person name="Henrissat B."/>
            <person name="Hilden K.S."/>
            <person name="Hope R."/>
            <person name="Hossain A."/>
            <person name="Karabika E."/>
            <person name="Karaffa L."/>
            <person name="Karanyi Z."/>
            <person name="Krasevec N."/>
            <person name="Kuo A."/>
            <person name="Kusch H."/>
            <person name="LaButti K."/>
            <person name="Lagendijk E.L."/>
            <person name="Lapidus A."/>
            <person name="Levasseur A."/>
            <person name="Lindquist E."/>
            <person name="Lipzen A."/>
            <person name="Logrieco A.F."/>
            <person name="MacCabe A."/>
            <person name="Maekelae M.R."/>
            <person name="Malavazi I."/>
            <person name="Melin P."/>
            <person name="Meyer V."/>
            <person name="Mielnichuk N."/>
            <person name="Miskei M."/>
            <person name="Molnar A.P."/>
            <person name="Mule G."/>
            <person name="Ngan C.Y."/>
            <person name="Orejas M."/>
            <person name="Orosz E."/>
            <person name="Ouedraogo J.P."/>
            <person name="Overkamp K.M."/>
            <person name="Park H.-S."/>
            <person name="Perrone G."/>
            <person name="Piumi F."/>
            <person name="Punt P.J."/>
            <person name="Ram A.F."/>
            <person name="Ramon A."/>
            <person name="Rauscher S."/>
            <person name="Record E."/>
            <person name="Riano-Pachon D.M."/>
            <person name="Robert V."/>
            <person name="Roehrig J."/>
            <person name="Ruller R."/>
            <person name="Salamov A."/>
            <person name="Salih N.S."/>
            <person name="Samson R.A."/>
            <person name="Sandor E."/>
            <person name="Sanguinetti M."/>
            <person name="Schuetze T."/>
            <person name="Sepcic K."/>
            <person name="Shelest E."/>
            <person name="Sherlock G."/>
            <person name="Sophianopoulou V."/>
            <person name="Squina F.M."/>
            <person name="Sun H."/>
            <person name="Susca A."/>
            <person name="Todd R.B."/>
            <person name="Tsang A."/>
            <person name="Unkles S.E."/>
            <person name="van de Wiele N."/>
            <person name="van Rossen-Uffink D."/>
            <person name="Oliveira J.V."/>
            <person name="Vesth T.C."/>
            <person name="Visser J."/>
            <person name="Yu J.-H."/>
            <person name="Zhou M."/>
            <person name="Andersen M.R."/>
            <person name="Archer D.B."/>
            <person name="Baker S.E."/>
            <person name="Benoit I."/>
            <person name="Brakhage A.A."/>
            <person name="Braus G.H."/>
            <person name="Fischer R."/>
            <person name="Frisvad J.C."/>
            <person name="Goldman G.H."/>
            <person name="Houbraken J."/>
            <person name="Oakley B."/>
            <person name="Pocsi I."/>
            <person name="Scazzocchio C."/>
            <person name="Seiboth B."/>
            <person name="vanKuyk P.A."/>
            <person name="Wortman J."/>
            <person name="Dyer P.S."/>
            <person name="Grigoriev I.V."/>
        </authorList>
    </citation>
    <scope>NUCLEOTIDE SEQUENCE [LARGE SCALE GENOMIC DNA]</scope>
    <source>
        <strain evidence="4">DTO 134E9</strain>
    </source>
</reference>
<dbReference type="GO" id="GO:0042602">
    <property type="term" value="F:riboflavin reductase (NADPH) activity"/>
    <property type="evidence" value="ECO:0007669"/>
    <property type="project" value="TreeGrafter"/>
</dbReference>
<dbReference type="AlphaFoldDB" id="A0A1L9S3V5"/>